<dbReference type="AlphaFoldDB" id="A0AAD9QXW9"/>
<keyword evidence="7" id="KW-1185">Reference proteome</keyword>
<organism evidence="6 7">
    <name type="scientific">Acropora cervicornis</name>
    <name type="common">Staghorn coral</name>
    <dbReference type="NCBI Taxonomy" id="6130"/>
    <lineage>
        <taxon>Eukaryota</taxon>
        <taxon>Metazoa</taxon>
        <taxon>Cnidaria</taxon>
        <taxon>Anthozoa</taxon>
        <taxon>Hexacorallia</taxon>
        <taxon>Scleractinia</taxon>
        <taxon>Astrocoeniina</taxon>
        <taxon>Acroporidae</taxon>
        <taxon>Acropora</taxon>
    </lineage>
</organism>
<dbReference type="GO" id="GO:0045046">
    <property type="term" value="P:protein import into peroxisome membrane"/>
    <property type="evidence" value="ECO:0007669"/>
    <property type="project" value="TreeGrafter"/>
</dbReference>
<dbReference type="Proteomes" id="UP001249851">
    <property type="component" value="Unassembled WGS sequence"/>
</dbReference>
<evidence type="ECO:0000256" key="2">
    <source>
        <dbReference type="ARBA" id="ARBA00014294"/>
    </source>
</evidence>
<sequence>MWEGFKAFLRRHRRKFFITGAVIGGVYLVGRYAKWRLAEWQREREMEYIEHARKQHHFESNLRTCTVTFFSLVPSLRETLMESLNCEAITAKLREKPSNKLALWEELKILSFTRALASVYSSCLLFVFLRVQLNIVGGYLYLDSLLLTRENSNGAQMHIAEGLQKRYLALVTYLLGDGLDFLVEDIKRSVQDILGQASLKEKFNHAQLTRLLNHIRQSIEHSNHSIPMIKCTQGVSNGTAGNGHSRKGLEKFMMPQDIESCCGSANEEEDDNFRNLVAETLDILDSDDCRTVLNLCLDSGFSNFISNMVPFFQAEELDTGAVGGLLREPSLNLPLAKIIPIVNGQVHHILFDSDNSYFQDLFKVGSARDFAANVYEAFSVEVD</sequence>
<proteinExistence type="predicted"/>
<gene>
    <name evidence="6" type="ORF">P5673_006357</name>
</gene>
<dbReference type="GO" id="GO:0005778">
    <property type="term" value="C:peroxisomal membrane"/>
    <property type="evidence" value="ECO:0007669"/>
    <property type="project" value="InterPro"/>
</dbReference>
<reference evidence="6" key="1">
    <citation type="journal article" date="2023" name="G3 (Bethesda)">
        <title>Whole genome assembly and annotation of the endangered Caribbean coral Acropora cervicornis.</title>
        <authorList>
            <person name="Selwyn J.D."/>
            <person name="Vollmer S.V."/>
        </authorList>
    </citation>
    <scope>NUCLEOTIDE SEQUENCE</scope>
    <source>
        <strain evidence="6">K2</strain>
    </source>
</reference>
<accession>A0AAD9QXW9</accession>
<evidence type="ECO:0000313" key="6">
    <source>
        <dbReference type="EMBL" id="KAK2569430.1"/>
    </source>
</evidence>
<evidence type="ECO:0000256" key="1">
    <source>
        <dbReference type="ARBA" id="ARBA00011494"/>
    </source>
</evidence>
<dbReference type="PANTHER" id="PTHR28080">
    <property type="entry name" value="PEROXISOMAL BIOGENESIS FACTOR 3"/>
    <property type="match status" value="1"/>
</dbReference>
<dbReference type="InterPro" id="IPR006966">
    <property type="entry name" value="Peroxin-3"/>
</dbReference>
<evidence type="ECO:0000256" key="5">
    <source>
        <dbReference type="ARBA" id="ARBA00029630"/>
    </source>
</evidence>
<dbReference type="PANTHER" id="PTHR28080:SF1">
    <property type="entry name" value="PEROXISOMAL BIOGENESIS FACTOR 3"/>
    <property type="match status" value="1"/>
</dbReference>
<dbReference type="Pfam" id="PF04882">
    <property type="entry name" value="Peroxin-3"/>
    <property type="match status" value="1"/>
</dbReference>
<name>A0AAD9QXW9_ACRCE</name>
<evidence type="ECO:0000256" key="4">
    <source>
        <dbReference type="ARBA" id="ARBA00025338"/>
    </source>
</evidence>
<evidence type="ECO:0000256" key="3">
    <source>
        <dbReference type="ARBA" id="ARBA00022593"/>
    </source>
</evidence>
<keyword evidence="3" id="KW-0962">Peroxisome biogenesis</keyword>
<dbReference type="EMBL" id="JARQWQ010000010">
    <property type="protein sequence ID" value="KAK2569430.1"/>
    <property type="molecule type" value="Genomic_DNA"/>
</dbReference>
<evidence type="ECO:0000313" key="7">
    <source>
        <dbReference type="Proteomes" id="UP001249851"/>
    </source>
</evidence>
<dbReference type="GO" id="GO:0030674">
    <property type="term" value="F:protein-macromolecule adaptor activity"/>
    <property type="evidence" value="ECO:0007669"/>
    <property type="project" value="TreeGrafter"/>
</dbReference>
<protein>
    <recommendedName>
        <fullName evidence="2">Peroxisomal biogenesis factor 3</fullName>
    </recommendedName>
    <alternativeName>
        <fullName evidence="5">Peroxisomal assembly protein PEX3</fullName>
    </alternativeName>
</protein>
<comment type="caution">
    <text evidence="6">The sequence shown here is derived from an EMBL/GenBank/DDBJ whole genome shotgun (WGS) entry which is preliminary data.</text>
</comment>
<comment type="subunit">
    <text evidence="1">Interacts with PEX19.</text>
</comment>
<comment type="function">
    <text evidence="4">Involved in peroxisome biosynthesis and integrity. Assembles membrane vesicles before the matrix proteins are translocated. As a docking factor for PEX19, is necessary for the import of peroxisomal membrane proteins in the peroxisomes.</text>
</comment>
<reference evidence="6" key="2">
    <citation type="journal article" date="2023" name="Science">
        <title>Genomic signatures of disease resistance in endangered staghorn corals.</title>
        <authorList>
            <person name="Vollmer S.V."/>
            <person name="Selwyn J.D."/>
            <person name="Despard B.A."/>
            <person name="Roesel C.L."/>
        </authorList>
    </citation>
    <scope>NUCLEOTIDE SEQUENCE</scope>
    <source>
        <strain evidence="6">K2</strain>
    </source>
</reference>